<sequence>MVSRRLASPEMGTPLAMARLASRVAVRPPLMSCLTKYLCVSARSTTVSFTVRLLIGARIRPARSLSRKTVQGDTLQLRAVRPESAARRECRMRESRGKGQVAADPGPAGSVANPCITVQINKEAELQTEEMDTLIQDRAGLESADQAHQAGTAVLSELGRLDIASEGRDAAAQLPAGYKEALASEGGSAEPVTKDEFLSRVESALEMDREAAAQVAHAAIATAADAVTPGERVSFVNALPSEISALATWS</sequence>
<keyword evidence="3" id="KW-1185">Reference proteome</keyword>
<gene>
    <name evidence="2" type="ORF">D3250_07575</name>
</gene>
<proteinExistence type="predicted"/>
<feature type="region of interest" description="Disordered" evidence="1">
    <location>
        <begin position="86"/>
        <end position="108"/>
    </location>
</feature>
<name>A0A3A4F2H7_9MICC</name>
<dbReference type="Pfam" id="PF10025">
    <property type="entry name" value="DUF2267"/>
    <property type="match status" value="1"/>
</dbReference>
<dbReference type="Gene3D" id="1.10.490.110">
    <property type="entry name" value="Uncharacterized conserved protein DUF2267"/>
    <property type="match status" value="1"/>
</dbReference>
<protein>
    <submittedName>
        <fullName evidence="2">DUF2267 domain-containing protein</fullName>
    </submittedName>
</protein>
<dbReference type="AlphaFoldDB" id="A0A3A4F2H7"/>
<evidence type="ECO:0000313" key="3">
    <source>
        <dbReference type="Proteomes" id="UP000266615"/>
    </source>
</evidence>
<comment type="caution">
    <text evidence="2">The sequence shown here is derived from an EMBL/GenBank/DDBJ whole genome shotgun (WGS) entry which is preliminary data.</text>
</comment>
<feature type="compositionally biased region" description="Basic and acidic residues" evidence="1">
    <location>
        <begin position="86"/>
        <end position="97"/>
    </location>
</feature>
<evidence type="ECO:0000256" key="1">
    <source>
        <dbReference type="SAM" id="MobiDB-lite"/>
    </source>
</evidence>
<dbReference type="InterPro" id="IPR018727">
    <property type="entry name" value="DUF2267"/>
</dbReference>
<evidence type="ECO:0000313" key="2">
    <source>
        <dbReference type="EMBL" id="RJN32253.1"/>
    </source>
</evidence>
<dbReference type="Proteomes" id="UP000266615">
    <property type="component" value="Unassembled WGS sequence"/>
</dbReference>
<accession>A0A3A4F2H7</accession>
<dbReference type="EMBL" id="QYZP01000002">
    <property type="protein sequence ID" value="RJN32253.1"/>
    <property type="molecule type" value="Genomic_DNA"/>
</dbReference>
<dbReference type="InterPro" id="IPR038282">
    <property type="entry name" value="DUF2267_sf"/>
</dbReference>
<reference evidence="2 3" key="1">
    <citation type="submission" date="2018-09" db="EMBL/GenBank/DDBJ databases">
        <title>Nesterenkonia natronophila sp. nov., an alkaliphilic actinobacteriume isolated from a soda lake, and emended description of the genus Nesterenkonia.</title>
        <authorList>
            <person name="Menes R.J."/>
            <person name="Iriarte A."/>
        </authorList>
    </citation>
    <scope>NUCLEOTIDE SEQUENCE [LARGE SCALE GENOMIC DNA]</scope>
    <source>
        <strain evidence="2 3">M8</strain>
    </source>
</reference>
<organism evidence="2 3">
    <name type="scientific">Nesterenkonia natronophila</name>
    <dbReference type="NCBI Taxonomy" id="2174932"/>
    <lineage>
        <taxon>Bacteria</taxon>
        <taxon>Bacillati</taxon>
        <taxon>Actinomycetota</taxon>
        <taxon>Actinomycetes</taxon>
        <taxon>Micrococcales</taxon>
        <taxon>Micrococcaceae</taxon>
        <taxon>Nesterenkonia</taxon>
    </lineage>
</organism>